<evidence type="ECO:0000256" key="3">
    <source>
        <dbReference type="PROSITE-ProRule" id="PRU00176"/>
    </source>
</evidence>
<dbReference type="Gene3D" id="3.30.70.330">
    <property type="match status" value="3"/>
</dbReference>
<dbReference type="Proteomes" id="UP000663828">
    <property type="component" value="Unassembled WGS sequence"/>
</dbReference>
<reference evidence="6" key="1">
    <citation type="submission" date="2021-02" db="EMBL/GenBank/DDBJ databases">
        <authorList>
            <person name="Nowell W R."/>
        </authorList>
    </citation>
    <scope>NUCLEOTIDE SEQUENCE</scope>
</reference>
<dbReference type="Pfam" id="PF00076">
    <property type="entry name" value="RRM_1"/>
    <property type="match status" value="2"/>
</dbReference>
<dbReference type="InterPro" id="IPR035979">
    <property type="entry name" value="RBD_domain_sf"/>
</dbReference>
<dbReference type="EMBL" id="CAJNOR010000390">
    <property type="protein sequence ID" value="CAF0900091.1"/>
    <property type="molecule type" value="Genomic_DNA"/>
</dbReference>
<evidence type="ECO:0000256" key="1">
    <source>
        <dbReference type="ARBA" id="ARBA00022737"/>
    </source>
</evidence>
<feature type="compositionally biased region" description="Polar residues" evidence="4">
    <location>
        <begin position="250"/>
        <end position="262"/>
    </location>
</feature>
<evidence type="ECO:0000256" key="2">
    <source>
        <dbReference type="ARBA" id="ARBA00022884"/>
    </source>
</evidence>
<evidence type="ECO:0000256" key="4">
    <source>
        <dbReference type="SAM" id="MobiDB-lite"/>
    </source>
</evidence>
<feature type="region of interest" description="Disordered" evidence="4">
    <location>
        <begin position="363"/>
        <end position="385"/>
    </location>
</feature>
<dbReference type="InterPro" id="IPR012677">
    <property type="entry name" value="Nucleotide-bd_a/b_plait_sf"/>
</dbReference>
<dbReference type="InterPro" id="IPR050666">
    <property type="entry name" value="ESRP"/>
</dbReference>
<dbReference type="AlphaFoldDB" id="A0A813ZJB8"/>
<gene>
    <name evidence="6" type="ORF">XAT740_LOCUS7976</name>
</gene>
<dbReference type="InterPro" id="IPR000504">
    <property type="entry name" value="RRM_dom"/>
</dbReference>
<keyword evidence="2 3" id="KW-0694">RNA-binding</keyword>
<comment type="caution">
    <text evidence="6">The sequence shown here is derived from an EMBL/GenBank/DDBJ whole genome shotgun (WGS) entry which is preliminary data.</text>
</comment>
<dbReference type="CDD" id="cd12254">
    <property type="entry name" value="RRM_hnRNPH_ESRPs_RBM12_like"/>
    <property type="match status" value="1"/>
</dbReference>
<dbReference type="SMART" id="SM00360">
    <property type="entry name" value="RRM"/>
    <property type="match status" value="3"/>
</dbReference>
<evidence type="ECO:0000313" key="6">
    <source>
        <dbReference type="EMBL" id="CAF0900091.1"/>
    </source>
</evidence>
<organism evidence="6 7">
    <name type="scientific">Adineta ricciae</name>
    <name type="common">Rotifer</name>
    <dbReference type="NCBI Taxonomy" id="249248"/>
    <lineage>
        <taxon>Eukaryota</taxon>
        <taxon>Metazoa</taxon>
        <taxon>Spiralia</taxon>
        <taxon>Gnathifera</taxon>
        <taxon>Rotifera</taxon>
        <taxon>Eurotatoria</taxon>
        <taxon>Bdelloidea</taxon>
        <taxon>Adinetida</taxon>
        <taxon>Adinetidae</taxon>
        <taxon>Adineta</taxon>
    </lineage>
</organism>
<name>A0A813ZJB8_ADIRI</name>
<sequence length="385" mass="45442">MSSVERQNYNRLLHHHDFLIKLRGIPNSVTKDDVKKFLYPCRIVSIYLFDNKDKSSNECMIDLESETDVRKALEKNDQYMRNRCIEVFSSTNSEYKFFMKYKGTISWRDPVIRVNGLPGSCTMADVQLFFKDIEIARNGIYITRDMSDNAVGNGYVAFVSMDNAYKAIDIYDQQYLKRSRIDLIPSTYDEAKKSITDDAYVNGKQFSGEDDQTKKIIICNENKKRTRSHERSRSNSRDQHYRAVKRRRSILTSPRSRTYQNNHQRKSRSPIHYSSSKQTGEYLIEMRGMPYTVVENDIRQFFPSNCQPVRIEIIQDRRLKRPNGDGHVYFNTKEDAIEAMKCDRKYMNNRYIELYCDSVRYSSSNHRRRSHSNSSLLRSKTKINH</sequence>
<accession>A0A813ZJB8</accession>
<dbReference type="PANTHER" id="PTHR13976">
    <property type="entry name" value="HETEROGENEOUS NUCLEAR RIBONUCLEOPROTEIN-RELATED"/>
    <property type="match status" value="1"/>
</dbReference>
<dbReference type="PROSITE" id="PS50102">
    <property type="entry name" value="RRM"/>
    <property type="match status" value="1"/>
</dbReference>
<feature type="domain" description="RRM" evidence="5">
    <location>
        <begin position="282"/>
        <end position="366"/>
    </location>
</feature>
<dbReference type="GO" id="GO:0003723">
    <property type="term" value="F:RNA binding"/>
    <property type="evidence" value="ECO:0007669"/>
    <property type="project" value="UniProtKB-UniRule"/>
</dbReference>
<dbReference type="SUPFAM" id="SSF54928">
    <property type="entry name" value="RNA-binding domain, RBD"/>
    <property type="match status" value="2"/>
</dbReference>
<keyword evidence="7" id="KW-1185">Reference proteome</keyword>
<proteinExistence type="predicted"/>
<feature type="compositionally biased region" description="Basic and acidic residues" evidence="4">
    <location>
        <begin position="229"/>
        <end position="241"/>
    </location>
</feature>
<feature type="region of interest" description="Disordered" evidence="4">
    <location>
        <begin position="222"/>
        <end position="276"/>
    </location>
</feature>
<protein>
    <recommendedName>
        <fullName evidence="5">RRM domain-containing protein</fullName>
    </recommendedName>
</protein>
<keyword evidence="1" id="KW-0677">Repeat</keyword>
<evidence type="ECO:0000313" key="7">
    <source>
        <dbReference type="Proteomes" id="UP000663828"/>
    </source>
</evidence>
<evidence type="ECO:0000259" key="5">
    <source>
        <dbReference type="PROSITE" id="PS50102"/>
    </source>
</evidence>